<dbReference type="InterPro" id="IPR043148">
    <property type="entry name" value="TagF_C"/>
</dbReference>
<dbReference type="GO" id="GO:0047355">
    <property type="term" value="F:CDP-glycerol glycerophosphotransferase activity"/>
    <property type="evidence" value="ECO:0007669"/>
    <property type="project" value="InterPro"/>
</dbReference>
<accession>A0AAQ3VXM7</accession>
<evidence type="ECO:0000313" key="2">
    <source>
        <dbReference type="Proteomes" id="UP000195141"/>
    </source>
</evidence>
<dbReference type="Proteomes" id="UP000195141">
    <property type="component" value="Chromosome"/>
</dbReference>
<sequence length="788" mass="93266">MKNESLKEQFIGRNWSFGIDGEEPLTKALEFLEDGSVVGIEESPISTWEFRKNVLYLLDAESTTLHRFTIKTDEFDRTPIYSDSLLFSKEKEKVILYLSETDFSYTYEYVVKLELYLKNLRFAKDAQEQLENFNFNFNKFIKDTLVWLSKAYSEDKKTVDLNEILPEYRPRINQLISELLMEIDDDLIEKFVPYWLRHHFWEIKHGKAHVKPGELAPRFWFGYFVSPTEYLSGSISITETHEHNGVLTIRGFYTKPSYEDIELVCVSSSETQVVESLYSESVNKKYFLDEEIMPAMTFNVSVPCTYNEDDTESLLFYFRYQGNLYPTTIMHTATSRLFHKRKLFVGDQFIYSTTSKYAINYKPLNVKNITTDVVKNSKNFIMIKFFENLMQNASRRIWVFIDTPKTIDDNAEVLFRYASQFDDGIEKYLIIPDESYKELFDLELHEYLIVYGTWEQQLLFLIAEKLISSNSLNLNLVFPSIFKKFRRLTLDQKTNYFALSNADFVFLSHGYTIGDSSTFINKYTADMQLVSIASDVELKNMENGKYQYENIKVTGLPRYDRYRLDGHSEKIIIFMPTFDKKYVHADRRYDSNYIGGKHWSMITELLNNTELMSVLKDKGYTFLFKPHPFLEPQMRDFTFKDPVVLADETWDYKRVANEGAIAITDYSTAVFDFAYLKKPILYLHNLKNIKFKYEETWNYEEHGFGEICNSIDSLVHAIITLIENDCQMEDKYKLRVDDFFTIQDRNNSKRVYEEMLKLPLHKRKLFDKFNKNIIDHDMQKTINHVENY</sequence>
<gene>
    <name evidence="1" type="ORF">A5888_003600</name>
</gene>
<name>A0AAQ3VXM7_9ENTE</name>
<organism evidence="1 2">
    <name type="scientific">Candidatus Enterococcus clewellii</name>
    <dbReference type="NCBI Taxonomy" id="1834193"/>
    <lineage>
        <taxon>Bacteria</taxon>
        <taxon>Bacillati</taxon>
        <taxon>Bacillota</taxon>
        <taxon>Bacilli</taxon>
        <taxon>Lactobacillales</taxon>
        <taxon>Enterococcaceae</taxon>
        <taxon>Enterococcus</taxon>
    </lineage>
</organism>
<evidence type="ECO:0000313" key="1">
    <source>
        <dbReference type="EMBL" id="WYJ91832.1"/>
    </source>
</evidence>
<dbReference type="SUPFAM" id="SSF53756">
    <property type="entry name" value="UDP-Glycosyltransferase/glycogen phosphorylase"/>
    <property type="match status" value="1"/>
</dbReference>
<dbReference type="EMBL" id="CP147247">
    <property type="protein sequence ID" value="WYJ91832.1"/>
    <property type="molecule type" value="Genomic_DNA"/>
</dbReference>
<keyword evidence="2" id="KW-1185">Reference proteome</keyword>
<dbReference type="Pfam" id="PF04464">
    <property type="entry name" value="Glyphos_transf"/>
    <property type="match status" value="1"/>
</dbReference>
<proteinExistence type="predicted"/>
<reference evidence="1" key="1">
    <citation type="submission" date="2017-05" db="EMBL/GenBank/DDBJ databases">
        <authorList>
            <consortium name="The Broad Institute Genomics Platform"/>
            <consortium name="The Broad Institute Genomic Center for Infectious Diseases"/>
            <person name="Earl A."/>
            <person name="Manson A."/>
            <person name="Schwartman J."/>
            <person name="Gilmore M."/>
            <person name="Abouelleil A."/>
            <person name="Cao P."/>
            <person name="Chapman S."/>
            <person name="Cusick C."/>
            <person name="Shea T."/>
            <person name="Young S."/>
            <person name="Neafsey D."/>
            <person name="Nusbaum C."/>
            <person name="Birren B."/>
        </authorList>
    </citation>
    <scope>NUCLEOTIDE SEQUENCE</scope>
    <source>
        <strain evidence="1">9E7_DIV0242</strain>
    </source>
</reference>
<dbReference type="AlphaFoldDB" id="A0AAQ3VXM7"/>
<protein>
    <submittedName>
        <fullName evidence="1">Uncharacterized protein</fullName>
    </submittedName>
</protein>
<dbReference type="Gene3D" id="3.40.50.12580">
    <property type="match status" value="1"/>
</dbReference>
<reference evidence="1" key="2">
    <citation type="submission" date="2024-03" db="EMBL/GenBank/DDBJ databases">
        <title>The Genome Sequence of Enterococcus sp. DIV0242b.</title>
        <authorList>
            <consortium name="The Broad Institute Genomics Platform"/>
            <consortium name="The Broad Institute Microbial Omics Core"/>
            <consortium name="The Broad Institute Genomic Center for Infectious Diseases"/>
            <person name="Earl A."/>
            <person name="Manson A."/>
            <person name="Gilmore M."/>
            <person name="Schwartman J."/>
            <person name="Shea T."/>
            <person name="Abouelleil A."/>
            <person name="Cao P."/>
            <person name="Chapman S."/>
            <person name="Cusick C."/>
            <person name="Young S."/>
            <person name="Neafsey D."/>
            <person name="Nusbaum C."/>
            <person name="Birren B."/>
        </authorList>
    </citation>
    <scope>NUCLEOTIDE SEQUENCE</scope>
    <source>
        <strain evidence="1">9E7_DIV0242</strain>
    </source>
</reference>
<dbReference type="GO" id="GO:0016020">
    <property type="term" value="C:membrane"/>
    <property type="evidence" value="ECO:0007669"/>
    <property type="project" value="InterPro"/>
</dbReference>
<dbReference type="RefSeq" id="WP_339101765.1">
    <property type="nucleotide sequence ID" value="NZ_CP147247.1"/>
</dbReference>
<dbReference type="InterPro" id="IPR007554">
    <property type="entry name" value="Glycerophosphate_synth"/>
</dbReference>